<evidence type="ECO:0000313" key="2">
    <source>
        <dbReference type="EMBL" id="KAK7314498.1"/>
    </source>
</evidence>
<dbReference type="EMBL" id="JAYMYQ010000008">
    <property type="protein sequence ID" value="KAK7314498.1"/>
    <property type="molecule type" value="Genomic_DNA"/>
</dbReference>
<keyword evidence="3" id="KW-1185">Reference proteome</keyword>
<keyword evidence="1" id="KW-0812">Transmembrane</keyword>
<evidence type="ECO:0000256" key="1">
    <source>
        <dbReference type="SAM" id="Phobius"/>
    </source>
</evidence>
<dbReference type="Proteomes" id="UP001367508">
    <property type="component" value="Unassembled WGS sequence"/>
</dbReference>
<dbReference type="AlphaFoldDB" id="A0AAN9KD34"/>
<organism evidence="2 3">
    <name type="scientific">Canavalia gladiata</name>
    <name type="common">Sword bean</name>
    <name type="synonym">Dolichos gladiatus</name>
    <dbReference type="NCBI Taxonomy" id="3824"/>
    <lineage>
        <taxon>Eukaryota</taxon>
        <taxon>Viridiplantae</taxon>
        <taxon>Streptophyta</taxon>
        <taxon>Embryophyta</taxon>
        <taxon>Tracheophyta</taxon>
        <taxon>Spermatophyta</taxon>
        <taxon>Magnoliopsida</taxon>
        <taxon>eudicotyledons</taxon>
        <taxon>Gunneridae</taxon>
        <taxon>Pentapetalae</taxon>
        <taxon>rosids</taxon>
        <taxon>fabids</taxon>
        <taxon>Fabales</taxon>
        <taxon>Fabaceae</taxon>
        <taxon>Papilionoideae</taxon>
        <taxon>50 kb inversion clade</taxon>
        <taxon>NPAAA clade</taxon>
        <taxon>indigoferoid/millettioid clade</taxon>
        <taxon>Phaseoleae</taxon>
        <taxon>Canavalia</taxon>
    </lineage>
</organism>
<gene>
    <name evidence="2" type="ORF">VNO77_33023</name>
</gene>
<feature type="transmembrane region" description="Helical" evidence="1">
    <location>
        <begin position="36"/>
        <end position="54"/>
    </location>
</feature>
<reference evidence="2 3" key="1">
    <citation type="submission" date="2024-01" db="EMBL/GenBank/DDBJ databases">
        <title>The genomes of 5 underutilized Papilionoideae crops provide insights into root nodulation and disease resistanc.</title>
        <authorList>
            <person name="Jiang F."/>
        </authorList>
    </citation>
    <scope>NUCLEOTIDE SEQUENCE [LARGE SCALE GENOMIC DNA]</scope>
    <source>
        <strain evidence="2">LVBAO_FW01</strain>
        <tissue evidence="2">Leaves</tissue>
    </source>
</reference>
<name>A0AAN9KD34_CANGL</name>
<sequence length="278" mass="32094">MGSSCRSLVRGVIPRYNEVIGLMNDVTLWVKPIKELRIVIVIDILWITVLLLLASRNKSFVLALGFVWSSEGEYIVAKLVVCFELGRDDTFSVNEDCLPNQHFLLSVTMVELSRQFAQMILFLRLEWGQVDLGELMLMSNMVLYHHILVVEVLSMHKELKDAFELLHDIMSKSELEPGSVTVLFTTTLLRNSITVYVESPKEFNNLNSPKDSLRLRFTVLSDLTSDLEALHFDLCWITQANRVWYSDGLKYAVEMWAREESNKLIIPIFLDYYFLTCL</sequence>
<accession>A0AAN9KD34</accession>
<proteinExistence type="predicted"/>
<keyword evidence="1" id="KW-1133">Transmembrane helix</keyword>
<keyword evidence="1" id="KW-0472">Membrane</keyword>
<comment type="caution">
    <text evidence="2">The sequence shown here is derived from an EMBL/GenBank/DDBJ whole genome shotgun (WGS) entry which is preliminary data.</text>
</comment>
<protein>
    <submittedName>
        <fullName evidence="2">Uncharacterized protein</fullName>
    </submittedName>
</protein>
<evidence type="ECO:0000313" key="3">
    <source>
        <dbReference type="Proteomes" id="UP001367508"/>
    </source>
</evidence>